<dbReference type="AlphaFoldDB" id="S8C168"/>
<dbReference type="PROSITE" id="PS51375">
    <property type="entry name" value="PPR"/>
    <property type="match status" value="11"/>
</dbReference>
<gene>
    <name evidence="5" type="ORF">M569_14387</name>
</gene>
<comment type="similarity">
    <text evidence="1">Belongs to the PPR family. P subfamily.</text>
</comment>
<feature type="non-terminal residue" evidence="5">
    <location>
        <position position="1"/>
    </location>
</feature>
<feature type="repeat" description="PPR" evidence="3">
    <location>
        <begin position="195"/>
        <end position="229"/>
    </location>
</feature>
<dbReference type="NCBIfam" id="TIGR00756">
    <property type="entry name" value="PPR"/>
    <property type="match status" value="9"/>
</dbReference>
<dbReference type="Gene3D" id="1.25.40.10">
    <property type="entry name" value="Tetratricopeptide repeat domain"/>
    <property type="match status" value="6"/>
</dbReference>
<evidence type="ECO:0000256" key="1">
    <source>
        <dbReference type="ARBA" id="ARBA00007626"/>
    </source>
</evidence>
<feature type="repeat" description="PPR" evidence="3">
    <location>
        <begin position="727"/>
        <end position="761"/>
    </location>
</feature>
<evidence type="ECO:0000256" key="3">
    <source>
        <dbReference type="PROSITE-ProRule" id="PRU00708"/>
    </source>
</evidence>
<feature type="repeat" description="PPR" evidence="3">
    <location>
        <begin position="309"/>
        <end position="343"/>
    </location>
</feature>
<dbReference type="SUPFAM" id="SSF48452">
    <property type="entry name" value="TPR-like"/>
    <property type="match status" value="1"/>
</dbReference>
<evidence type="ECO:0000313" key="6">
    <source>
        <dbReference type="Proteomes" id="UP000015453"/>
    </source>
</evidence>
<comment type="caution">
    <text evidence="5">The sequence shown here is derived from an EMBL/GenBank/DDBJ whole genome shotgun (WGS) entry which is preliminary data.</text>
</comment>
<organism evidence="5 6">
    <name type="scientific">Genlisea aurea</name>
    <dbReference type="NCBI Taxonomy" id="192259"/>
    <lineage>
        <taxon>Eukaryota</taxon>
        <taxon>Viridiplantae</taxon>
        <taxon>Streptophyta</taxon>
        <taxon>Embryophyta</taxon>
        <taxon>Tracheophyta</taxon>
        <taxon>Spermatophyta</taxon>
        <taxon>Magnoliopsida</taxon>
        <taxon>eudicotyledons</taxon>
        <taxon>Gunneridae</taxon>
        <taxon>Pentapetalae</taxon>
        <taxon>asterids</taxon>
        <taxon>lamiids</taxon>
        <taxon>Lamiales</taxon>
        <taxon>Lentibulariaceae</taxon>
        <taxon>Genlisea</taxon>
    </lineage>
</organism>
<evidence type="ECO:0000256" key="2">
    <source>
        <dbReference type="ARBA" id="ARBA00022737"/>
    </source>
</evidence>
<feature type="repeat" description="PPR" evidence="3">
    <location>
        <begin position="517"/>
        <end position="551"/>
    </location>
</feature>
<dbReference type="Pfam" id="PF13041">
    <property type="entry name" value="PPR_2"/>
    <property type="match status" value="5"/>
</dbReference>
<feature type="compositionally biased region" description="Polar residues" evidence="4">
    <location>
        <begin position="89"/>
        <end position="103"/>
    </location>
</feature>
<feature type="repeat" description="PPR" evidence="3">
    <location>
        <begin position="622"/>
        <end position="656"/>
    </location>
</feature>
<protein>
    <recommendedName>
        <fullName evidence="7">Pentacotripeptide-repeat region of PRORP domain-containing protein</fullName>
    </recommendedName>
</protein>
<feature type="repeat" description="PPR" evidence="3">
    <location>
        <begin position="414"/>
        <end position="448"/>
    </location>
</feature>
<dbReference type="EMBL" id="AUSU01007589">
    <property type="protein sequence ID" value="EPS60414.1"/>
    <property type="molecule type" value="Genomic_DNA"/>
</dbReference>
<keyword evidence="2" id="KW-0677">Repeat</keyword>
<feature type="repeat" description="PPR" evidence="3">
    <location>
        <begin position="587"/>
        <end position="621"/>
    </location>
</feature>
<evidence type="ECO:0000313" key="5">
    <source>
        <dbReference type="EMBL" id="EPS60414.1"/>
    </source>
</evidence>
<dbReference type="Proteomes" id="UP000015453">
    <property type="component" value="Unassembled WGS sequence"/>
</dbReference>
<sequence>PPPNVCISLPPHLWRRQTQIFQTYNTGEDTRKSDFAERIETNEDLFSDDGAPGSQFNVNHEIPGIGDKSIQDTASGILGAPEIGAVRTGGSSTVEINSKSSSTRGGGKHARVRSSPNSRLTVDKMRTKRPAKYGGCIPAILHALDTVDDLDDALRPWATTLTAKERSILLKEQHDWERASKLFDWFRRQRSHQLNVIHYNIMLRVLGKAKQWRQLQRLWNEMEKVGIEPVNSTYGTLIDVCCKGGLMEDAIKWLDLMTMNKVEPDEVTIGIVVQMYKMAGDFVSAERFFKKHRNCVSTIGDDSQKGFLSSSTYNTLIDTYGKAGKLQEAYDAFETMLRKGIVPTTVTFNTLIHMYGIDGQLEKVASLIQRMDEAKCRRDTRTYNILIFVHAKHDDIELATLYFREMKEASLEPDAVSYRTLLYAYSMRHMVVEAEELVSEMDDSGLEIDEFSQSSLSRMYIQVGMLKQSWSWFSKFHLSGKMTSSCYSAIIDAYGEMGYVSEARRVFDCSLQVKRATVLEFNVMVKAYGIGRRFEEACSMFDSMGDHGLVPDRCGYNCIVQMLAGADMPDKAASYLGKMQESETVSDCIPYSAVISSYIRCGNRGRAVELYDEMIALGVEPDAVVFGTLINAFAETGSVGSASRYVEDMRIRNVRTNPVICRSLIKLYAKVGYLREAREVYDTLESLQVGVVDAFASNCMIDLYSRKSMIPEAEAIFERLDGEGAANEFAHAVMLCMYRRNARFSEAYRVARKMREEGLMKEVLSCNHVIGLYSSDGRYKEAVETFEEMLESGMEPDDSTFRLLGSILTKRGVPKCGIEKLRKMSGGGGGEDRGAGFRAWCSTLRSVVGFGIGGFEALDSKYVTI</sequence>
<dbReference type="Pfam" id="PF01535">
    <property type="entry name" value="PPR"/>
    <property type="match status" value="5"/>
</dbReference>
<feature type="repeat" description="PPR" evidence="3">
    <location>
        <begin position="762"/>
        <end position="796"/>
    </location>
</feature>
<evidence type="ECO:0008006" key="7">
    <source>
        <dbReference type="Google" id="ProtNLM"/>
    </source>
</evidence>
<feature type="repeat" description="PPR" evidence="3">
    <location>
        <begin position="379"/>
        <end position="413"/>
    </location>
</feature>
<dbReference type="InterPro" id="IPR011990">
    <property type="entry name" value="TPR-like_helical_dom_sf"/>
</dbReference>
<feature type="repeat" description="PPR" evidence="3">
    <location>
        <begin position="344"/>
        <end position="378"/>
    </location>
</feature>
<dbReference type="PANTHER" id="PTHR46128:SF86">
    <property type="entry name" value="PENTACOTRIPEPTIDE-REPEAT REGION OF PRORP DOMAIN-CONTAINING PROTEIN"/>
    <property type="match status" value="1"/>
</dbReference>
<feature type="repeat" description="PPR" evidence="3">
    <location>
        <begin position="230"/>
        <end position="264"/>
    </location>
</feature>
<keyword evidence="6" id="KW-1185">Reference proteome</keyword>
<evidence type="ECO:0000256" key="4">
    <source>
        <dbReference type="SAM" id="MobiDB-lite"/>
    </source>
</evidence>
<dbReference type="InterPro" id="IPR050872">
    <property type="entry name" value="PPR_P_subfamily"/>
</dbReference>
<dbReference type="OrthoDB" id="185373at2759"/>
<accession>S8C168</accession>
<proteinExistence type="inferred from homology"/>
<feature type="region of interest" description="Disordered" evidence="4">
    <location>
        <begin position="89"/>
        <end position="119"/>
    </location>
</feature>
<dbReference type="InterPro" id="IPR002885">
    <property type="entry name" value="PPR_rpt"/>
</dbReference>
<name>S8C168_9LAMI</name>
<dbReference type="PANTHER" id="PTHR46128">
    <property type="entry name" value="MITOCHONDRIAL GROUP I INTRON SPLICING FACTOR CCM1"/>
    <property type="match status" value="1"/>
</dbReference>
<reference evidence="5 6" key="1">
    <citation type="journal article" date="2013" name="BMC Genomics">
        <title>The miniature genome of a carnivorous plant Genlisea aurea contains a low number of genes and short non-coding sequences.</title>
        <authorList>
            <person name="Leushkin E.V."/>
            <person name="Sutormin R.A."/>
            <person name="Nabieva E.R."/>
            <person name="Penin A.A."/>
            <person name="Kondrashov A.S."/>
            <person name="Logacheva M.D."/>
        </authorList>
    </citation>
    <scope>NUCLEOTIDE SEQUENCE [LARGE SCALE GENOMIC DNA]</scope>
</reference>